<dbReference type="PANTHER" id="PTHR10859">
    <property type="entry name" value="GLYCOSYL TRANSFERASE"/>
    <property type="match status" value="1"/>
</dbReference>
<proteinExistence type="predicted"/>
<name>W7XYI8_9BACT</name>
<evidence type="ECO:0000259" key="1">
    <source>
        <dbReference type="Pfam" id="PF00535"/>
    </source>
</evidence>
<accession>W7XYI8</accession>
<dbReference type="SUPFAM" id="SSF53448">
    <property type="entry name" value="Nucleotide-diphospho-sugar transferases"/>
    <property type="match status" value="1"/>
</dbReference>
<evidence type="ECO:0000313" key="3">
    <source>
        <dbReference type="Proteomes" id="UP000019402"/>
    </source>
</evidence>
<dbReference type="InterPro" id="IPR001173">
    <property type="entry name" value="Glyco_trans_2-like"/>
</dbReference>
<dbReference type="Proteomes" id="UP000019402">
    <property type="component" value="Unassembled WGS sequence"/>
</dbReference>
<dbReference type="AlphaFoldDB" id="W7XYI8"/>
<dbReference type="Pfam" id="PF00535">
    <property type="entry name" value="Glycos_transf_2"/>
    <property type="match status" value="1"/>
</dbReference>
<gene>
    <name evidence="2" type="ORF">JCM21142_52359</name>
</gene>
<reference evidence="2 3" key="1">
    <citation type="journal article" date="2014" name="Genome Announc.">
        <title>Draft Genome Sequence of Cytophaga fermentans JCM 21142T, a Facultative Anaerobe Isolated from Marine Mud.</title>
        <authorList>
            <person name="Starns D."/>
            <person name="Oshima K."/>
            <person name="Suda W."/>
            <person name="Iino T."/>
            <person name="Yuki M."/>
            <person name="Inoue J."/>
            <person name="Kitamura K."/>
            <person name="Iida T."/>
            <person name="Darby A."/>
            <person name="Hattori M."/>
            <person name="Ohkuma M."/>
        </authorList>
    </citation>
    <scope>NUCLEOTIDE SEQUENCE [LARGE SCALE GENOMIC DNA]</scope>
    <source>
        <strain evidence="2 3">JCM 21142</strain>
    </source>
</reference>
<dbReference type="STRING" id="869213.GCA_000517085_00882"/>
<dbReference type="PANTHER" id="PTHR10859:SF91">
    <property type="entry name" value="DOLICHYL-PHOSPHATE BETA-GLUCOSYLTRANSFERASE"/>
    <property type="match status" value="1"/>
</dbReference>
<dbReference type="eggNOG" id="COG1215">
    <property type="taxonomic scope" value="Bacteria"/>
</dbReference>
<dbReference type="EMBL" id="BAMD01000028">
    <property type="protein sequence ID" value="GAF03680.1"/>
    <property type="molecule type" value="Genomic_DNA"/>
</dbReference>
<protein>
    <submittedName>
        <fullName evidence="2">N-glycosyltransferase</fullName>
    </submittedName>
</protein>
<dbReference type="GO" id="GO:0006487">
    <property type="term" value="P:protein N-linked glycosylation"/>
    <property type="evidence" value="ECO:0007669"/>
    <property type="project" value="TreeGrafter"/>
</dbReference>
<evidence type="ECO:0000313" key="2">
    <source>
        <dbReference type="EMBL" id="GAF03680.1"/>
    </source>
</evidence>
<sequence>MKFMDDNLAIVVPCYNEFERLPKDEFISFMKKNTRCKIVFSDDGSKDNTLQLLKEIKESCPQRIFINVLESNGGKAAAVRSGVLYCYKHNLDFDKIAFLDSDLATSLKACVKVSKHIKKI</sequence>
<dbReference type="Gene3D" id="3.90.550.10">
    <property type="entry name" value="Spore Coat Polysaccharide Biosynthesis Protein SpsA, Chain A"/>
    <property type="match status" value="1"/>
</dbReference>
<keyword evidence="2" id="KW-0808">Transferase</keyword>
<organism evidence="2 3">
    <name type="scientific">Saccharicrinis fermentans DSM 9555 = JCM 21142</name>
    <dbReference type="NCBI Taxonomy" id="869213"/>
    <lineage>
        <taxon>Bacteria</taxon>
        <taxon>Pseudomonadati</taxon>
        <taxon>Bacteroidota</taxon>
        <taxon>Bacteroidia</taxon>
        <taxon>Marinilabiliales</taxon>
        <taxon>Marinilabiliaceae</taxon>
        <taxon>Saccharicrinis</taxon>
    </lineage>
</organism>
<comment type="caution">
    <text evidence="2">The sequence shown here is derived from an EMBL/GenBank/DDBJ whole genome shotgun (WGS) entry which is preliminary data.</text>
</comment>
<dbReference type="InterPro" id="IPR029044">
    <property type="entry name" value="Nucleotide-diphossugar_trans"/>
</dbReference>
<feature type="domain" description="Glycosyltransferase 2-like" evidence="1">
    <location>
        <begin position="10"/>
        <end position="108"/>
    </location>
</feature>
<dbReference type="GO" id="GO:0016740">
    <property type="term" value="F:transferase activity"/>
    <property type="evidence" value="ECO:0007669"/>
    <property type="project" value="UniProtKB-KW"/>
</dbReference>
<keyword evidence="3" id="KW-1185">Reference proteome</keyword>